<dbReference type="EMBL" id="FPHJ01000038">
    <property type="protein sequence ID" value="SFV62871.1"/>
    <property type="molecule type" value="Genomic_DNA"/>
</dbReference>
<feature type="transmembrane region" description="Helical" evidence="1">
    <location>
        <begin position="160"/>
        <end position="180"/>
    </location>
</feature>
<feature type="transmembrane region" description="Helical" evidence="1">
    <location>
        <begin position="116"/>
        <end position="140"/>
    </location>
</feature>
<gene>
    <name evidence="2" type="ORF">MNB_SUP05-5-77</name>
</gene>
<evidence type="ECO:0000313" key="2">
    <source>
        <dbReference type="EMBL" id="SFV62871.1"/>
    </source>
</evidence>
<organism evidence="2">
    <name type="scientific">hydrothermal vent metagenome</name>
    <dbReference type="NCBI Taxonomy" id="652676"/>
    <lineage>
        <taxon>unclassified sequences</taxon>
        <taxon>metagenomes</taxon>
        <taxon>ecological metagenomes</taxon>
    </lineage>
</organism>
<feature type="transmembrane region" description="Helical" evidence="1">
    <location>
        <begin position="86"/>
        <end position="104"/>
    </location>
</feature>
<protein>
    <submittedName>
        <fullName evidence="2">Optional hypothetical component of the B12 transporter BtuM</fullName>
    </submittedName>
</protein>
<feature type="transmembrane region" description="Helical" evidence="1">
    <location>
        <begin position="57"/>
        <end position="74"/>
    </location>
</feature>
<accession>A0A1W1CAZ3</accession>
<feature type="transmembrane region" description="Helical" evidence="1">
    <location>
        <begin position="30"/>
        <end position="52"/>
    </location>
</feature>
<keyword evidence="1" id="KW-1133">Transmembrane helix</keyword>
<name>A0A1W1CAZ3_9ZZZZ</name>
<feature type="transmembrane region" description="Helical" evidence="1">
    <location>
        <begin position="7"/>
        <end position="24"/>
    </location>
</feature>
<reference evidence="2" key="1">
    <citation type="submission" date="2016-10" db="EMBL/GenBank/DDBJ databases">
        <authorList>
            <person name="de Groot N.N."/>
        </authorList>
    </citation>
    <scope>NUCLEOTIDE SEQUENCE</scope>
</reference>
<sequence>MINNIKNTQTIFAISIMIILMILTRGHSNWISTIVHLPDFTIPALFITGVYFRDWRIAIFLITIAIGIDNYAILYKGVSANCITPAYAFLPIAYYVIFLSGRFLTSLNINSLNNLLKVSSVIIIATSLEWILATTSYYAFTTASWSNFPSYVMRWAPVEISAILQWMIAITILFSLNYRFSFIPFFKIQKN</sequence>
<keyword evidence="1" id="KW-0472">Membrane</keyword>
<keyword evidence="1" id="KW-0812">Transmembrane</keyword>
<evidence type="ECO:0000256" key="1">
    <source>
        <dbReference type="SAM" id="Phobius"/>
    </source>
</evidence>
<proteinExistence type="predicted"/>
<dbReference type="AlphaFoldDB" id="A0A1W1CAZ3"/>